<sequence length="460" mass="53733">MLKTVSKTANKTLFGPILRRYSNAKSPLSDRWQTDPTIIMNTFARRKTISGRYGIEGKLDDKPVTHVSMNPPRKFHVAKEENEAFLHEYSRAIVEKQYMTLLELPTVYSPLRIDVDVEKMDGLDEVITEDLIENLMSLYAEESLKYLAVPSSKNTEELLTAYVLQRKKNYVVDSDSKEGLHAIFPDVVFPTNLHNKLLHRPVAERAESMFSEIQEGKFKIVVDQIGKNPWFMIGSQKHCDLYPYTVDYVWKYREKLMPFTLSMNSESEIFQWVSKFSIRHKNVSEFSKETSEDLNNEILSIKESGEDELSLYNARKLKSFSSQSQPGFKASSSQFQINENYRSKKHQIFSGKQLDSLYKDLENLVDLFDTEIADNYRSWSSIGFAMKILCHYCDDCDNYFREIWFTFSKKSPKFDQVECEKTWISFDASRGELLLAKRILLKYANQCDISEKYRSFIYRL</sequence>
<dbReference type="KEGG" id="cvn:111102493"/>
<dbReference type="InterPro" id="IPR014819">
    <property type="entry name" value="PriCT_2"/>
</dbReference>
<dbReference type="AlphaFoldDB" id="A0A8B8AHI4"/>
<dbReference type="GO" id="GO:0016817">
    <property type="term" value="F:hydrolase activity, acting on acid anhydrides"/>
    <property type="evidence" value="ECO:0007669"/>
    <property type="project" value="InterPro"/>
</dbReference>
<evidence type="ECO:0000259" key="1">
    <source>
        <dbReference type="Pfam" id="PF08707"/>
    </source>
</evidence>
<gene>
    <name evidence="4 5" type="primary">LOC111102493</name>
</gene>
<evidence type="ECO:0000313" key="3">
    <source>
        <dbReference type="Proteomes" id="UP000694844"/>
    </source>
</evidence>
<dbReference type="RefSeq" id="XP_022290971.1">
    <property type="nucleotide sequence ID" value="XM_022435263.1"/>
</dbReference>
<name>A0A8B8AHI4_CRAVI</name>
<evidence type="ECO:0000259" key="2">
    <source>
        <dbReference type="Pfam" id="PF23162"/>
    </source>
</evidence>
<reference evidence="4 5" key="1">
    <citation type="submission" date="2025-04" db="UniProtKB">
        <authorList>
            <consortium name="RefSeq"/>
        </authorList>
    </citation>
    <scope>IDENTIFICATION</scope>
    <source>
        <tissue evidence="4 5">Whole sample</tissue>
    </source>
</reference>
<dbReference type="RefSeq" id="XP_022290972.1">
    <property type="nucleotide sequence ID" value="XM_022435264.1"/>
</dbReference>
<dbReference type="Proteomes" id="UP000694844">
    <property type="component" value="Chromosome 7"/>
</dbReference>
<dbReference type="InterPro" id="IPR056443">
    <property type="entry name" value="AEP_C962R"/>
</dbReference>
<evidence type="ECO:0000313" key="5">
    <source>
        <dbReference type="RefSeq" id="XP_022290972.1"/>
    </source>
</evidence>
<accession>A0A8B8AHI4</accession>
<organism evidence="3 5">
    <name type="scientific">Crassostrea virginica</name>
    <name type="common">Eastern oyster</name>
    <dbReference type="NCBI Taxonomy" id="6565"/>
    <lineage>
        <taxon>Eukaryota</taxon>
        <taxon>Metazoa</taxon>
        <taxon>Spiralia</taxon>
        <taxon>Lophotrochozoa</taxon>
        <taxon>Mollusca</taxon>
        <taxon>Bivalvia</taxon>
        <taxon>Autobranchia</taxon>
        <taxon>Pteriomorphia</taxon>
        <taxon>Ostreida</taxon>
        <taxon>Ostreoidea</taxon>
        <taxon>Ostreidae</taxon>
        <taxon>Crassostrea</taxon>
    </lineage>
</organism>
<protein>
    <submittedName>
        <fullName evidence="4 5">Uncharacterized protein LOC111102493</fullName>
    </submittedName>
</protein>
<keyword evidence="3" id="KW-1185">Reference proteome</keyword>
<feature type="domain" description="Primase C-terminal 2" evidence="1">
    <location>
        <begin position="362"/>
        <end position="430"/>
    </location>
</feature>
<dbReference type="OrthoDB" id="6132478at2759"/>
<dbReference type="Pfam" id="PF23162">
    <property type="entry name" value="AEP_C962R"/>
    <property type="match status" value="1"/>
</dbReference>
<evidence type="ECO:0000313" key="4">
    <source>
        <dbReference type="RefSeq" id="XP_022290971.1"/>
    </source>
</evidence>
<dbReference type="GeneID" id="111102493"/>
<dbReference type="Pfam" id="PF08707">
    <property type="entry name" value="PriCT_2"/>
    <property type="match status" value="1"/>
</dbReference>
<feature type="domain" description="C962R-like N-terminal AEP" evidence="2">
    <location>
        <begin position="65"/>
        <end position="250"/>
    </location>
</feature>
<proteinExistence type="predicted"/>